<sequence length="65" mass="7199">MRIVYLLLPFILLLAQGAAGSSQALGRKSDCFRKSGFCASLKCPYLTLISGKCSRFHLCCKRIWG</sequence>
<comment type="subcellular location">
    <subcellularLocation>
        <location evidence="1">Cytoplasmic granule</location>
    </subcellularLocation>
    <subcellularLocation>
        <location evidence="2">Secreted</location>
    </subcellularLocation>
</comment>
<proteinExistence type="inferred from homology"/>
<evidence type="ECO:0000256" key="10">
    <source>
        <dbReference type="SAM" id="SignalP"/>
    </source>
</evidence>
<evidence type="ECO:0000259" key="11">
    <source>
        <dbReference type="Pfam" id="PF00711"/>
    </source>
</evidence>
<feature type="chain" id="PRO_5003197064" evidence="10">
    <location>
        <begin position="21"/>
        <end position="65"/>
    </location>
</feature>
<keyword evidence="6 10" id="KW-0732">Signal</keyword>
<keyword evidence="8" id="KW-0044">Antibiotic</keyword>
<dbReference type="PANTHER" id="PTHR20515:SF20">
    <property type="entry name" value="GALLINACIN-1-RELATED"/>
    <property type="match status" value="1"/>
</dbReference>
<accession>E5KV52</accession>
<dbReference type="PANTHER" id="PTHR20515">
    <property type="entry name" value="BETA-DEFENSIN"/>
    <property type="match status" value="1"/>
</dbReference>
<evidence type="ECO:0000313" key="12">
    <source>
        <dbReference type="EMBL" id="ADQ74864.1"/>
    </source>
</evidence>
<evidence type="ECO:0000256" key="2">
    <source>
        <dbReference type="ARBA" id="ARBA00004613"/>
    </source>
</evidence>
<dbReference type="InterPro" id="IPR001855">
    <property type="entry name" value="Defensin_beta-like"/>
</dbReference>
<protein>
    <submittedName>
        <fullName evidence="12">Beta-defensin 1 antimicrobial peptide</fullName>
    </submittedName>
</protein>
<evidence type="ECO:0000256" key="3">
    <source>
        <dbReference type="ARBA" id="ARBA00007371"/>
    </source>
</evidence>
<feature type="signal peptide" evidence="10">
    <location>
        <begin position="1"/>
        <end position="20"/>
    </location>
</feature>
<keyword evidence="9" id="KW-1015">Disulfide bond</keyword>
<dbReference type="GO" id="GO:0005576">
    <property type="term" value="C:extracellular region"/>
    <property type="evidence" value="ECO:0007669"/>
    <property type="project" value="UniProtKB-SubCell"/>
</dbReference>
<evidence type="ECO:0000256" key="8">
    <source>
        <dbReference type="ARBA" id="ARBA00023022"/>
    </source>
</evidence>
<keyword evidence="7" id="KW-0211">Defensin</keyword>
<name>E5KV52_CHICK</name>
<evidence type="ECO:0000256" key="9">
    <source>
        <dbReference type="ARBA" id="ARBA00023157"/>
    </source>
</evidence>
<evidence type="ECO:0000256" key="6">
    <source>
        <dbReference type="ARBA" id="ARBA00022729"/>
    </source>
</evidence>
<organism evidence="12">
    <name type="scientific">Gallus gallus</name>
    <name type="common">Chicken</name>
    <dbReference type="NCBI Taxonomy" id="9031"/>
    <lineage>
        <taxon>Eukaryota</taxon>
        <taxon>Metazoa</taxon>
        <taxon>Chordata</taxon>
        <taxon>Craniata</taxon>
        <taxon>Vertebrata</taxon>
        <taxon>Euteleostomi</taxon>
        <taxon>Archelosauria</taxon>
        <taxon>Archosauria</taxon>
        <taxon>Dinosauria</taxon>
        <taxon>Saurischia</taxon>
        <taxon>Theropoda</taxon>
        <taxon>Coelurosauria</taxon>
        <taxon>Aves</taxon>
        <taxon>Neognathae</taxon>
        <taxon>Galloanserae</taxon>
        <taxon>Galliformes</taxon>
        <taxon>Phasianidae</taxon>
        <taxon>Phasianinae</taxon>
        <taxon>Gallus</taxon>
    </lineage>
</organism>
<dbReference type="SUPFAM" id="SSF57392">
    <property type="entry name" value="Defensin-like"/>
    <property type="match status" value="1"/>
</dbReference>
<dbReference type="Pfam" id="PF00711">
    <property type="entry name" value="Defensin_beta"/>
    <property type="match status" value="1"/>
</dbReference>
<dbReference type="EMBL" id="HQ216222">
    <property type="protein sequence ID" value="ADQ74864.1"/>
    <property type="molecule type" value="Genomic_DNA"/>
</dbReference>
<keyword evidence="5" id="KW-0929">Antimicrobial</keyword>
<keyword evidence="4" id="KW-0964">Secreted</keyword>
<dbReference type="GO" id="GO:0042742">
    <property type="term" value="P:defense response to bacterium"/>
    <property type="evidence" value="ECO:0007669"/>
    <property type="project" value="UniProtKB-KW"/>
</dbReference>
<evidence type="ECO:0000256" key="1">
    <source>
        <dbReference type="ARBA" id="ARBA00004463"/>
    </source>
</evidence>
<evidence type="ECO:0000256" key="4">
    <source>
        <dbReference type="ARBA" id="ARBA00022525"/>
    </source>
</evidence>
<comment type="similarity">
    <text evidence="3">Belongs to the beta-defensin family.</text>
</comment>
<feature type="domain" description="Beta-defensin-like" evidence="11">
    <location>
        <begin position="29"/>
        <end position="61"/>
    </location>
</feature>
<reference evidence="12" key="1">
    <citation type="submission" date="2010-09" db="EMBL/GenBank/DDBJ databases">
        <title>A Comparative Study on Gallinacin Genes in Chicken and Japanese Quail.</title>
        <authorList>
            <person name="Mukhopadhyay C.S."/>
            <person name="Agrawal R.K."/>
            <person name="Pawar H.N."/>
            <person name="Brah G.S."/>
            <person name="Mitra N."/>
        </authorList>
    </citation>
    <scope>NUCLEOTIDE SEQUENCE</scope>
</reference>
<dbReference type="AlphaFoldDB" id="E5KV52"/>
<evidence type="ECO:0000256" key="5">
    <source>
        <dbReference type="ARBA" id="ARBA00022529"/>
    </source>
</evidence>
<evidence type="ECO:0000256" key="7">
    <source>
        <dbReference type="ARBA" id="ARBA00022940"/>
    </source>
</evidence>